<reference evidence="2 3" key="1">
    <citation type="journal article" date="2019" name="Sci. Rep.">
        <title>Orb-weaving spider Araneus ventricosus genome elucidates the spidroin gene catalogue.</title>
        <authorList>
            <person name="Kono N."/>
            <person name="Nakamura H."/>
            <person name="Ohtoshi R."/>
            <person name="Moran D.A.P."/>
            <person name="Shinohara A."/>
            <person name="Yoshida Y."/>
            <person name="Fujiwara M."/>
            <person name="Mori M."/>
            <person name="Tomita M."/>
            <person name="Arakawa K."/>
        </authorList>
    </citation>
    <scope>NUCLEOTIDE SEQUENCE [LARGE SCALE GENOMIC DNA]</scope>
</reference>
<keyword evidence="1" id="KW-0732">Signal</keyword>
<feature type="signal peptide" evidence="1">
    <location>
        <begin position="1"/>
        <end position="17"/>
    </location>
</feature>
<evidence type="ECO:0008006" key="4">
    <source>
        <dbReference type="Google" id="ProtNLM"/>
    </source>
</evidence>
<dbReference type="Proteomes" id="UP000499080">
    <property type="component" value="Unassembled WGS sequence"/>
</dbReference>
<sequence>MSKKMLLLLLLYATVLPDPEREPILKCMLVLEKCIPFLANKRILHLLAKTFFSKATIQQAVSLSSRNKSALGIGYFPLLTSNAFSHSTIPERDVSSE</sequence>
<protein>
    <recommendedName>
        <fullName evidence="4">Secreted protein</fullName>
    </recommendedName>
</protein>
<feature type="chain" id="PRO_5021421487" description="Secreted protein" evidence="1">
    <location>
        <begin position="18"/>
        <end position="97"/>
    </location>
</feature>
<keyword evidence="3" id="KW-1185">Reference proteome</keyword>
<dbReference type="AlphaFoldDB" id="A0A4Y2WIQ4"/>
<organism evidence="2 3">
    <name type="scientific">Araneus ventricosus</name>
    <name type="common">Orbweaver spider</name>
    <name type="synonym">Epeira ventricosa</name>
    <dbReference type="NCBI Taxonomy" id="182803"/>
    <lineage>
        <taxon>Eukaryota</taxon>
        <taxon>Metazoa</taxon>
        <taxon>Ecdysozoa</taxon>
        <taxon>Arthropoda</taxon>
        <taxon>Chelicerata</taxon>
        <taxon>Arachnida</taxon>
        <taxon>Araneae</taxon>
        <taxon>Araneomorphae</taxon>
        <taxon>Entelegynae</taxon>
        <taxon>Araneoidea</taxon>
        <taxon>Araneidae</taxon>
        <taxon>Araneus</taxon>
    </lineage>
</organism>
<gene>
    <name evidence="2" type="ORF">AVEN_76035_1</name>
</gene>
<evidence type="ECO:0000256" key="1">
    <source>
        <dbReference type="SAM" id="SignalP"/>
    </source>
</evidence>
<evidence type="ECO:0000313" key="3">
    <source>
        <dbReference type="Proteomes" id="UP000499080"/>
    </source>
</evidence>
<proteinExistence type="predicted"/>
<name>A0A4Y2WIQ4_ARAVE</name>
<evidence type="ECO:0000313" key="2">
    <source>
        <dbReference type="EMBL" id="GBO37433.1"/>
    </source>
</evidence>
<comment type="caution">
    <text evidence="2">The sequence shown here is derived from an EMBL/GenBank/DDBJ whole genome shotgun (WGS) entry which is preliminary data.</text>
</comment>
<dbReference type="EMBL" id="BGPR01061853">
    <property type="protein sequence ID" value="GBO37433.1"/>
    <property type="molecule type" value="Genomic_DNA"/>
</dbReference>
<accession>A0A4Y2WIQ4</accession>